<keyword evidence="5" id="KW-0175">Coiled coil</keyword>
<evidence type="ECO:0000256" key="5">
    <source>
        <dbReference type="SAM" id="Coils"/>
    </source>
</evidence>
<dbReference type="GO" id="GO:0042026">
    <property type="term" value="P:protein refolding"/>
    <property type="evidence" value="ECO:0000318"/>
    <property type="project" value="GO_Central"/>
</dbReference>
<dbReference type="SUPFAM" id="SSF53067">
    <property type="entry name" value="Actin-like ATPase domain"/>
    <property type="match status" value="2"/>
</dbReference>
<dbReference type="Gramene" id="HORVU.MOREX.r3.6HG0633680.1">
    <property type="protein sequence ID" value="HORVU.MOREX.r3.6HG0633680.1"/>
    <property type="gene ID" value="HORVU.MOREX.r3.6HG0633680"/>
</dbReference>
<accession>A0A8I6YFP3</accession>
<keyword evidence="2 4" id="KW-0547">Nucleotide-binding</keyword>
<dbReference type="FunFam" id="2.60.34.10:FF:000012">
    <property type="entry name" value="Heat shock 70 kDa protein"/>
    <property type="match status" value="1"/>
</dbReference>
<dbReference type="SUPFAM" id="SSF100920">
    <property type="entry name" value="Heat shock protein 70kD (HSP70), peptide-binding domain"/>
    <property type="match status" value="1"/>
</dbReference>
<name>A0A8I6YFP3_HORVV</name>
<evidence type="ECO:0000256" key="3">
    <source>
        <dbReference type="ARBA" id="ARBA00022840"/>
    </source>
</evidence>
<dbReference type="PROSITE" id="PS01036">
    <property type="entry name" value="HSP70_3"/>
    <property type="match status" value="1"/>
</dbReference>
<dbReference type="Gene3D" id="2.60.34.10">
    <property type="entry name" value="Substrate Binding Domain Of DNAk, Chain A, domain 1"/>
    <property type="match status" value="1"/>
</dbReference>
<dbReference type="SMR" id="A0A8I6YFP3"/>
<dbReference type="AlphaFoldDB" id="A0A8I6YFP3"/>
<evidence type="ECO:0008006" key="8">
    <source>
        <dbReference type="Google" id="ProtNLM"/>
    </source>
</evidence>
<dbReference type="EnsemblPlants" id="HORVU.MOREX.r3.6HG0633680.1">
    <property type="protein sequence ID" value="HORVU.MOREX.r3.6HG0633680.1"/>
    <property type="gene ID" value="HORVU.MOREX.r3.6HG0633680"/>
</dbReference>
<keyword evidence="7" id="KW-1185">Reference proteome</keyword>
<dbReference type="RefSeq" id="XP_044953133.1">
    <property type="nucleotide sequence ID" value="XM_045097198.1"/>
</dbReference>
<dbReference type="Gramene" id="HORVU.MOREX.r2.6HG0526330.1">
    <property type="protein sequence ID" value="HORVU.MOREX.r2.6HG0526330.1"/>
    <property type="gene ID" value="HORVU.MOREX.r2.6HG0526330"/>
</dbReference>
<comment type="similarity">
    <text evidence="1 4">Belongs to the heat shock protein 70 family.</text>
</comment>
<dbReference type="GO" id="GO:0140662">
    <property type="term" value="F:ATP-dependent protein folding chaperone"/>
    <property type="evidence" value="ECO:0007669"/>
    <property type="project" value="InterPro"/>
</dbReference>
<dbReference type="FunFam" id="3.30.30.30:FF:000001">
    <property type="entry name" value="heat shock 70 kDa protein-like"/>
    <property type="match status" value="1"/>
</dbReference>
<dbReference type="GO" id="GO:0005524">
    <property type="term" value="F:ATP binding"/>
    <property type="evidence" value="ECO:0007669"/>
    <property type="project" value="UniProtKB-KW"/>
</dbReference>
<dbReference type="InterPro" id="IPR043129">
    <property type="entry name" value="ATPase_NBD"/>
</dbReference>
<dbReference type="FunFam" id="3.30.420.40:FF:000026">
    <property type="entry name" value="Heat shock protein 70"/>
    <property type="match status" value="1"/>
</dbReference>
<evidence type="ECO:0000313" key="6">
    <source>
        <dbReference type="EnsemblPlants" id="HORVU.MOREX.r3.6HG0633680.1"/>
    </source>
</evidence>
<dbReference type="Proteomes" id="UP000011116">
    <property type="component" value="Chromosome 6H"/>
</dbReference>
<dbReference type="PRINTS" id="PR00301">
    <property type="entry name" value="HEATSHOCK70"/>
</dbReference>
<dbReference type="GO" id="GO:0005737">
    <property type="term" value="C:cytoplasm"/>
    <property type="evidence" value="ECO:0000318"/>
    <property type="project" value="GO_Central"/>
</dbReference>
<evidence type="ECO:0000313" key="7">
    <source>
        <dbReference type="Proteomes" id="UP000011116"/>
    </source>
</evidence>
<dbReference type="Pfam" id="PF00012">
    <property type="entry name" value="HSP70"/>
    <property type="match status" value="1"/>
</dbReference>
<dbReference type="OMA" id="KITIMND"/>
<protein>
    <recommendedName>
        <fullName evidence="8">Heat shock 70 kDa protein</fullName>
    </recommendedName>
</protein>
<dbReference type="InterPro" id="IPR018181">
    <property type="entry name" value="Heat_shock_70_CS"/>
</dbReference>
<dbReference type="Gene3D" id="3.30.30.30">
    <property type="match status" value="1"/>
</dbReference>
<dbReference type="InterPro" id="IPR013126">
    <property type="entry name" value="Hsp_70_fam"/>
</dbReference>
<dbReference type="PROSITE" id="PS00297">
    <property type="entry name" value="HSP70_1"/>
    <property type="match status" value="1"/>
</dbReference>
<dbReference type="PANTHER" id="PTHR19375">
    <property type="entry name" value="HEAT SHOCK PROTEIN 70KDA"/>
    <property type="match status" value="1"/>
</dbReference>
<dbReference type="GO" id="GO:0016887">
    <property type="term" value="F:ATP hydrolysis activity"/>
    <property type="evidence" value="ECO:0000318"/>
    <property type="project" value="GO_Central"/>
</dbReference>
<reference evidence="6" key="3">
    <citation type="submission" date="2022-01" db="UniProtKB">
        <authorList>
            <consortium name="EnsemblPlants"/>
        </authorList>
    </citation>
    <scope>IDENTIFICATION</scope>
    <source>
        <strain evidence="6">subsp. vulgare</strain>
    </source>
</reference>
<dbReference type="KEGG" id="hvg:123403255"/>
<dbReference type="Gene3D" id="3.90.640.10">
    <property type="entry name" value="Actin, Chain A, domain 4"/>
    <property type="match status" value="1"/>
</dbReference>
<gene>
    <name evidence="6" type="primary">LOC123403255</name>
</gene>
<evidence type="ECO:0000256" key="1">
    <source>
        <dbReference type="ARBA" id="ARBA00007381"/>
    </source>
</evidence>
<reference evidence="6" key="2">
    <citation type="submission" date="2020-10" db="EMBL/GenBank/DDBJ databases">
        <authorList>
            <person name="Scholz U."/>
            <person name="Mascher M."/>
            <person name="Fiebig A."/>
        </authorList>
    </citation>
    <scope>NUCLEOTIDE SEQUENCE [LARGE SCALE GENOMIC DNA]</scope>
    <source>
        <strain evidence="6">cv. Morex</strain>
    </source>
</reference>
<dbReference type="GeneID" id="123403255"/>
<organism evidence="6 7">
    <name type="scientific">Hordeum vulgare subsp. vulgare</name>
    <name type="common">Domesticated barley</name>
    <dbReference type="NCBI Taxonomy" id="112509"/>
    <lineage>
        <taxon>Eukaryota</taxon>
        <taxon>Viridiplantae</taxon>
        <taxon>Streptophyta</taxon>
        <taxon>Embryophyta</taxon>
        <taxon>Tracheophyta</taxon>
        <taxon>Spermatophyta</taxon>
        <taxon>Magnoliopsida</taxon>
        <taxon>Liliopsida</taxon>
        <taxon>Poales</taxon>
        <taxon>Poaceae</taxon>
        <taxon>BOP clade</taxon>
        <taxon>Pooideae</taxon>
        <taxon>Triticodae</taxon>
        <taxon>Triticeae</taxon>
        <taxon>Hordeinae</taxon>
        <taxon>Hordeum</taxon>
    </lineage>
</organism>
<dbReference type="GO" id="GO:0044183">
    <property type="term" value="F:protein folding chaperone"/>
    <property type="evidence" value="ECO:0000318"/>
    <property type="project" value="GO_Central"/>
</dbReference>
<evidence type="ECO:0000256" key="4">
    <source>
        <dbReference type="RuleBase" id="RU003322"/>
    </source>
</evidence>
<dbReference type="OrthoDB" id="677566at2759"/>
<dbReference type="Gene3D" id="3.30.420.40">
    <property type="match status" value="2"/>
</dbReference>
<dbReference type="GO" id="GO:0031072">
    <property type="term" value="F:heat shock protein binding"/>
    <property type="evidence" value="ECO:0000318"/>
    <property type="project" value="GO_Central"/>
</dbReference>
<evidence type="ECO:0000256" key="2">
    <source>
        <dbReference type="ARBA" id="ARBA00022741"/>
    </source>
</evidence>
<feature type="coiled-coil region" evidence="5">
    <location>
        <begin position="521"/>
        <end position="597"/>
    </location>
</feature>
<reference evidence="7" key="1">
    <citation type="journal article" date="2012" name="Nature">
        <title>A physical, genetic and functional sequence assembly of the barley genome.</title>
        <authorList>
            <consortium name="The International Barley Genome Sequencing Consortium"/>
            <person name="Mayer K.F."/>
            <person name="Waugh R."/>
            <person name="Brown J.W."/>
            <person name="Schulman A."/>
            <person name="Langridge P."/>
            <person name="Platzer M."/>
            <person name="Fincher G.B."/>
            <person name="Muehlbauer G.J."/>
            <person name="Sato K."/>
            <person name="Close T.J."/>
            <person name="Wise R.P."/>
            <person name="Stein N."/>
        </authorList>
    </citation>
    <scope>NUCLEOTIDE SEQUENCE [LARGE SCALE GENOMIC DNA]</scope>
    <source>
        <strain evidence="7">cv. Morex</strain>
    </source>
</reference>
<sequence>MEGEGRGNGRAIGIDLGTTYSCVGVWQHGRVEIVANDQGNRTTPSCVTFTDSERLIGEGATNLGEKNASNTVVYGVKRLMGRNFSDATVQSDAKHWSFEMLRGVDDKPKIRVIFRGDKKEFSPEEISSMVLVKMKETAEAYLGMTITNAVVTVPAYFNGPQRQATKDAGVIAGLHVMRIINEPTAAAMAYNMYMRWSDTRERVVLIYDWGGGTLDVSLVVIKKGLLEIKATSGDTHLGGEDLTNSMVDHFVEEFRRRNRKDMSGDKRALWRLRNKCENAKRMLSSQTQTVVEVDALFERIDFYSSISRARFEQLSRDLFHKCMKHVERCLRDAEMDRTKVDDVVLVGGSTRIPRVQQLLSDFFGGKTPCRNINGDEAVAYGATVQAAILMGDKKHDNILQHLVDVVPLSQGIEVEGGIMDVLIPRNTTIPKMVERGYVTSHDNQSSVRISVYEGERTMVKDNSLRAKFTLSGITLAPKGVTKMLVRFKIDRDGILHVSAEEKPSGQKNEITITNDTERFTMAELQRIVQEAEEYKAEDEELKRNAQARNEIESYINTMRNTTIKKLQDVAVGATNWLKNNELTTREINAKKKQLEADYATIIRQSSRP</sequence>
<keyword evidence="3 4" id="KW-0067">ATP-binding</keyword>
<dbReference type="FunFam" id="3.90.640.10:FF:000002">
    <property type="entry name" value="Heat shock 70 kDa"/>
    <property type="match status" value="1"/>
</dbReference>
<dbReference type="InterPro" id="IPR029047">
    <property type="entry name" value="HSP70_peptide-bd_sf"/>
</dbReference>
<proteinExistence type="inferred from homology"/>